<dbReference type="EMBL" id="ML213597">
    <property type="protein sequence ID" value="TFK40168.1"/>
    <property type="molecule type" value="Genomic_DNA"/>
</dbReference>
<evidence type="ECO:0000313" key="4">
    <source>
        <dbReference type="EMBL" id="TFK40168.1"/>
    </source>
</evidence>
<dbReference type="SUPFAM" id="SSF48452">
    <property type="entry name" value="TPR-like"/>
    <property type="match status" value="1"/>
</dbReference>
<dbReference type="PANTHER" id="PTHR11242:SF0">
    <property type="entry name" value="TPR_REGION DOMAIN-CONTAINING PROTEIN"/>
    <property type="match status" value="1"/>
</dbReference>
<accession>A0A5C3M8I1</accession>
<evidence type="ECO:0000256" key="3">
    <source>
        <dbReference type="SAM" id="MobiDB-lite"/>
    </source>
</evidence>
<evidence type="ECO:0000256" key="2">
    <source>
        <dbReference type="ARBA" id="ARBA00022803"/>
    </source>
</evidence>
<protein>
    <recommendedName>
        <fullName evidence="6">TPR-like protein</fullName>
    </recommendedName>
</protein>
<evidence type="ECO:0000313" key="5">
    <source>
        <dbReference type="Proteomes" id="UP000308652"/>
    </source>
</evidence>
<sequence length="207" mass="22777">MSSSASGSSFKMPVTTEEKVARGKELKAEGDALYKEKKFSGAGSALQKYNEALAYLKGLDKNALQSIGMASNKPATGDPSKDAKERTEVDEIVETIYGNMTACHIQNDKWDRVLTTCNTILAKNEANYKALFRKGRALAKLSEPEKALKILEDVKAKCTDEKLLNEVTSEIAKLRADDKAREKVYRQGLKGFLNKEKKPAVDAPEKA</sequence>
<dbReference type="Gene3D" id="1.25.40.10">
    <property type="entry name" value="Tetratricopeptide repeat domain"/>
    <property type="match status" value="1"/>
</dbReference>
<keyword evidence="5" id="KW-1185">Reference proteome</keyword>
<dbReference type="OrthoDB" id="433738at2759"/>
<feature type="region of interest" description="Disordered" evidence="3">
    <location>
        <begin position="1"/>
        <end position="23"/>
    </location>
</feature>
<name>A0A5C3M8I1_9AGAR</name>
<dbReference type="InterPro" id="IPR011990">
    <property type="entry name" value="TPR-like_helical_dom_sf"/>
</dbReference>
<proteinExistence type="predicted"/>
<dbReference type="PANTHER" id="PTHR11242">
    <property type="entry name" value="ARYL HYDROCARBON RECEPTOR INTERACTING PROTEIN RELATED"/>
    <property type="match status" value="1"/>
</dbReference>
<evidence type="ECO:0008006" key="6">
    <source>
        <dbReference type="Google" id="ProtNLM"/>
    </source>
</evidence>
<keyword evidence="2" id="KW-0802">TPR repeat</keyword>
<reference evidence="4 5" key="1">
    <citation type="journal article" date="2019" name="Nat. Ecol. Evol.">
        <title>Megaphylogeny resolves global patterns of mushroom evolution.</title>
        <authorList>
            <person name="Varga T."/>
            <person name="Krizsan K."/>
            <person name="Foldi C."/>
            <person name="Dima B."/>
            <person name="Sanchez-Garcia M."/>
            <person name="Sanchez-Ramirez S."/>
            <person name="Szollosi G.J."/>
            <person name="Szarkandi J.G."/>
            <person name="Papp V."/>
            <person name="Albert L."/>
            <person name="Andreopoulos W."/>
            <person name="Angelini C."/>
            <person name="Antonin V."/>
            <person name="Barry K.W."/>
            <person name="Bougher N.L."/>
            <person name="Buchanan P."/>
            <person name="Buyck B."/>
            <person name="Bense V."/>
            <person name="Catcheside P."/>
            <person name="Chovatia M."/>
            <person name="Cooper J."/>
            <person name="Damon W."/>
            <person name="Desjardin D."/>
            <person name="Finy P."/>
            <person name="Geml J."/>
            <person name="Haridas S."/>
            <person name="Hughes K."/>
            <person name="Justo A."/>
            <person name="Karasinski D."/>
            <person name="Kautmanova I."/>
            <person name="Kiss B."/>
            <person name="Kocsube S."/>
            <person name="Kotiranta H."/>
            <person name="LaButti K.M."/>
            <person name="Lechner B.E."/>
            <person name="Liimatainen K."/>
            <person name="Lipzen A."/>
            <person name="Lukacs Z."/>
            <person name="Mihaltcheva S."/>
            <person name="Morgado L.N."/>
            <person name="Niskanen T."/>
            <person name="Noordeloos M.E."/>
            <person name="Ohm R.A."/>
            <person name="Ortiz-Santana B."/>
            <person name="Ovrebo C."/>
            <person name="Racz N."/>
            <person name="Riley R."/>
            <person name="Savchenko A."/>
            <person name="Shiryaev A."/>
            <person name="Soop K."/>
            <person name="Spirin V."/>
            <person name="Szebenyi C."/>
            <person name="Tomsovsky M."/>
            <person name="Tulloss R.E."/>
            <person name="Uehling J."/>
            <person name="Grigoriev I.V."/>
            <person name="Vagvolgyi C."/>
            <person name="Papp T."/>
            <person name="Martin F.M."/>
            <person name="Miettinen O."/>
            <person name="Hibbett D.S."/>
            <person name="Nagy L.G."/>
        </authorList>
    </citation>
    <scope>NUCLEOTIDE SEQUENCE [LARGE SCALE GENOMIC DNA]</scope>
    <source>
        <strain evidence="4 5">CBS 166.37</strain>
    </source>
</reference>
<dbReference type="AlphaFoldDB" id="A0A5C3M8I1"/>
<organism evidence="4 5">
    <name type="scientific">Crucibulum laeve</name>
    <dbReference type="NCBI Taxonomy" id="68775"/>
    <lineage>
        <taxon>Eukaryota</taxon>
        <taxon>Fungi</taxon>
        <taxon>Dikarya</taxon>
        <taxon>Basidiomycota</taxon>
        <taxon>Agaricomycotina</taxon>
        <taxon>Agaricomycetes</taxon>
        <taxon>Agaricomycetidae</taxon>
        <taxon>Agaricales</taxon>
        <taxon>Agaricineae</taxon>
        <taxon>Nidulariaceae</taxon>
        <taxon>Crucibulum</taxon>
    </lineage>
</organism>
<dbReference type="STRING" id="68775.A0A5C3M8I1"/>
<gene>
    <name evidence="4" type="ORF">BDQ12DRAFT_680447</name>
</gene>
<dbReference type="Proteomes" id="UP000308652">
    <property type="component" value="Unassembled WGS sequence"/>
</dbReference>
<keyword evidence="1" id="KW-0677">Repeat</keyword>
<evidence type="ECO:0000256" key="1">
    <source>
        <dbReference type="ARBA" id="ARBA00022737"/>
    </source>
</evidence>
<dbReference type="InterPro" id="IPR039663">
    <property type="entry name" value="AIP/AIPL1/TTC9"/>
</dbReference>